<evidence type="ECO:0000256" key="1">
    <source>
        <dbReference type="SAM" id="MobiDB-lite"/>
    </source>
</evidence>
<dbReference type="EMBL" id="JAYMYQ010000007">
    <property type="protein sequence ID" value="KAK7320996.1"/>
    <property type="molecule type" value="Genomic_DNA"/>
</dbReference>
<sequence>MDHSKQLTSRSYSADNLKQLNMTTPNEVKRSHFTMPYSPSMPAPHTNLTNLAIGSEGELSELFDPPREAMDMYSIRLQRRVHGSNLSSHDHLEWPRRLHSIWRYIQPLLGLSDKEFLCAPDLYTPSPTTHPSECDLALVPENRVGMEVLGGVEPEVESLLPVTNLIDIRIGSNNSNGVNLCKLELDGHFPERRLALGSKSGSRIIITFEFEEFSFMDGMVHNPTRLKEFIKFDRTSTLKRFLCGGFVTSILELNKKDISSNQNALMGATTSISKCDGWLLQLVWVANLAHGLSVGTNGSPGSVGLENGSTRLLTRSFCGISISKGAFGLRKIWPILKHFVTSHSQANYVADELFYRDYVNGEDGI</sequence>
<organism evidence="2 3">
    <name type="scientific">Canavalia gladiata</name>
    <name type="common">Sword bean</name>
    <name type="synonym">Dolichos gladiatus</name>
    <dbReference type="NCBI Taxonomy" id="3824"/>
    <lineage>
        <taxon>Eukaryota</taxon>
        <taxon>Viridiplantae</taxon>
        <taxon>Streptophyta</taxon>
        <taxon>Embryophyta</taxon>
        <taxon>Tracheophyta</taxon>
        <taxon>Spermatophyta</taxon>
        <taxon>Magnoliopsida</taxon>
        <taxon>eudicotyledons</taxon>
        <taxon>Gunneridae</taxon>
        <taxon>Pentapetalae</taxon>
        <taxon>rosids</taxon>
        <taxon>fabids</taxon>
        <taxon>Fabales</taxon>
        <taxon>Fabaceae</taxon>
        <taxon>Papilionoideae</taxon>
        <taxon>50 kb inversion clade</taxon>
        <taxon>NPAAA clade</taxon>
        <taxon>indigoferoid/millettioid clade</taxon>
        <taxon>Phaseoleae</taxon>
        <taxon>Canavalia</taxon>
    </lineage>
</organism>
<evidence type="ECO:0000313" key="2">
    <source>
        <dbReference type="EMBL" id="KAK7320996.1"/>
    </source>
</evidence>
<reference evidence="2 3" key="1">
    <citation type="submission" date="2024-01" db="EMBL/GenBank/DDBJ databases">
        <title>The genomes of 5 underutilized Papilionoideae crops provide insights into root nodulation and disease resistanc.</title>
        <authorList>
            <person name="Jiang F."/>
        </authorList>
    </citation>
    <scope>NUCLEOTIDE SEQUENCE [LARGE SCALE GENOMIC DNA]</scope>
    <source>
        <strain evidence="2">LVBAO_FW01</strain>
        <tissue evidence="2">Leaves</tissue>
    </source>
</reference>
<gene>
    <name evidence="2" type="ORF">VNO77_31025</name>
</gene>
<feature type="compositionally biased region" description="Polar residues" evidence="1">
    <location>
        <begin position="1"/>
        <end position="26"/>
    </location>
</feature>
<proteinExistence type="predicted"/>
<keyword evidence="3" id="KW-1185">Reference proteome</keyword>
<protein>
    <submittedName>
        <fullName evidence="2">Uncharacterized protein</fullName>
    </submittedName>
</protein>
<name>A0AAN9KQQ4_CANGL</name>
<dbReference type="AlphaFoldDB" id="A0AAN9KQQ4"/>
<accession>A0AAN9KQQ4</accession>
<evidence type="ECO:0000313" key="3">
    <source>
        <dbReference type="Proteomes" id="UP001367508"/>
    </source>
</evidence>
<comment type="caution">
    <text evidence="2">The sequence shown here is derived from an EMBL/GenBank/DDBJ whole genome shotgun (WGS) entry which is preliminary data.</text>
</comment>
<dbReference type="Proteomes" id="UP001367508">
    <property type="component" value="Unassembled WGS sequence"/>
</dbReference>
<feature type="region of interest" description="Disordered" evidence="1">
    <location>
        <begin position="1"/>
        <end position="29"/>
    </location>
</feature>